<evidence type="ECO:0000259" key="8">
    <source>
        <dbReference type="PROSITE" id="PS50885"/>
    </source>
</evidence>
<evidence type="ECO:0000259" key="7">
    <source>
        <dbReference type="PROSITE" id="PS50192"/>
    </source>
</evidence>
<dbReference type="InterPro" id="IPR000727">
    <property type="entry name" value="T_SNARE_dom"/>
</dbReference>
<evidence type="ECO:0000313" key="10">
    <source>
        <dbReference type="EMBL" id="THF50861.1"/>
    </source>
</evidence>
<keyword evidence="5" id="KW-1133">Transmembrane helix</keyword>
<evidence type="ECO:0000259" key="6">
    <source>
        <dbReference type="PROSITE" id="PS50111"/>
    </source>
</evidence>
<dbReference type="PROSITE" id="PS50885">
    <property type="entry name" value="HAMP"/>
    <property type="match status" value="2"/>
</dbReference>
<feature type="domain" description="HAMP" evidence="8">
    <location>
        <begin position="428"/>
        <end position="480"/>
    </location>
</feature>
<dbReference type="SUPFAM" id="SSF158472">
    <property type="entry name" value="HAMP domain-like"/>
    <property type="match status" value="1"/>
</dbReference>
<dbReference type="InterPro" id="IPR004089">
    <property type="entry name" value="MCPsignal_dom"/>
</dbReference>
<protein>
    <submittedName>
        <fullName evidence="10">HAMP domain-containing protein</fullName>
    </submittedName>
</protein>
<evidence type="ECO:0000313" key="11">
    <source>
        <dbReference type="Proteomes" id="UP000310754"/>
    </source>
</evidence>
<dbReference type="SMART" id="SM01358">
    <property type="entry name" value="HBM"/>
    <property type="match status" value="1"/>
</dbReference>
<dbReference type="SMART" id="SM00283">
    <property type="entry name" value="MA"/>
    <property type="match status" value="1"/>
</dbReference>
<name>A0A4S3ZY52_9HYPH</name>
<dbReference type="PANTHER" id="PTHR43531:SF11">
    <property type="entry name" value="METHYL-ACCEPTING CHEMOTAXIS PROTEIN 3"/>
    <property type="match status" value="1"/>
</dbReference>
<keyword evidence="2" id="KW-0145">Chemotaxis</keyword>
<dbReference type="SUPFAM" id="SSF58104">
    <property type="entry name" value="Methyl-accepting chemotaxis protein (MCP) signaling domain"/>
    <property type="match status" value="1"/>
</dbReference>
<dbReference type="CDD" id="cd06225">
    <property type="entry name" value="HAMP"/>
    <property type="match status" value="1"/>
</dbReference>
<dbReference type="PANTHER" id="PTHR43531">
    <property type="entry name" value="PROTEIN ICFG"/>
    <property type="match status" value="1"/>
</dbReference>
<dbReference type="PROSITE" id="PS50111">
    <property type="entry name" value="CHEMOTAXIS_TRANSDUC_2"/>
    <property type="match status" value="1"/>
</dbReference>
<dbReference type="Pfam" id="PF00015">
    <property type="entry name" value="MCPsignal"/>
    <property type="match status" value="1"/>
</dbReference>
<dbReference type="PROSITE" id="PS50192">
    <property type="entry name" value="T_SNARE"/>
    <property type="match status" value="1"/>
</dbReference>
<keyword evidence="4" id="KW-0807">Transducer</keyword>
<evidence type="ECO:0000256" key="5">
    <source>
        <dbReference type="SAM" id="Phobius"/>
    </source>
</evidence>
<comment type="similarity">
    <text evidence="3">Belongs to the methyl-accepting chemotaxis (MCP) protein family.</text>
</comment>
<feature type="domain" description="Methyl-accepting transducer" evidence="6">
    <location>
        <begin position="485"/>
        <end position="714"/>
    </location>
</feature>
<sequence>MLDNMKLNQKIYGGFGIVITILMIIAGISVYSNTTSGSDFSEYRHAAGLSNEAGNIQTNMLNARIAFFKYRQQPSPESIAVFKTQMKAVEDISKTLTALVNDGPEKSAVAKLVAQIERYGNGFDAVTKAQVEEDALVNASLIKLGANILGNLAEINSHLIAAKDIDANLKLGTLTASIYSMRLSVTKFLLNNDIKDFEAGMDNSKAARTEGKELLSTLKTPDDKKILEATLKDLDSYIVDLEKVKTVIINRNAVIRDVMNVVGPQMASDAEAFRRAQLAKQDTLGPQIEKAMSNSVYTSEAAAVLALIIAIALSLIIARSINSPIAKLTSAMGKLAENQLDTEVLGITLDNEIGSMAKAVNVFKQNAIKIRNLALQEAALQEEKADLQSNIAGVVSAAVAGDFTKRITKHYDNPDLEAFARNVNTLVTSVDQSVSETKRVISALSEGDLTQSMAGTYQGVFAELQTHVNETMSTLRSLMQQVRQSADVINGGADEIRQASNDLSRRTETQAASLEQTSSALEEITVAVKTSTERAQESSNMVTEARQYAESSASVVKDATAAMSRIEQASSEISSIISVIDEIAFQTNLLALNAGVEAARAGEAGKGFAVVAQEVRELAQRSATAAKDIKSLITKSSNEVETGVKLVTSTGEALWSIQQKVIGIAAQVTSIATAANEQSTGLGEVSTAVNQMDQVTQQNAAMVEEAAASTSKLADETINLLNLISRFKIDASNHGMRRAA</sequence>
<keyword evidence="5" id="KW-0472">Membrane</keyword>
<reference evidence="10 11" key="1">
    <citation type="submission" date="2019-04" db="EMBL/GenBank/DDBJ databases">
        <title>Rhizobium terrae sp. nov., isolated from a paddy soil.</title>
        <authorList>
            <person name="Lin S.-Y."/>
            <person name="Hameed A."/>
            <person name="Huang H.-I."/>
            <person name="Young C.-C."/>
        </authorList>
    </citation>
    <scope>NUCLEOTIDE SEQUENCE [LARGE SCALE GENOMIC DNA]</scope>
    <source>
        <strain evidence="10 11">CC-HIH110</strain>
    </source>
</reference>
<comment type="subcellular location">
    <subcellularLocation>
        <location evidence="1">Membrane</location>
    </subcellularLocation>
</comment>
<accession>A0A4S3ZY52</accession>
<dbReference type="InterPro" id="IPR032255">
    <property type="entry name" value="HBM"/>
</dbReference>
<evidence type="ECO:0000256" key="3">
    <source>
        <dbReference type="ARBA" id="ARBA00029447"/>
    </source>
</evidence>
<dbReference type="Gene3D" id="1.10.287.950">
    <property type="entry name" value="Methyl-accepting chemotaxis protein"/>
    <property type="match status" value="1"/>
</dbReference>
<feature type="transmembrane region" description="Helical" evidence="5">
    <location>
        <begin position="301"/>
        <end position="318"/>
    </location>
</feature>
<comment type="caution">
    <text evidence="10">The sequence shown here is derived from an EMBL/GenBank/DDBJ whole genome shotgun (WGS) entry which is preliminary data.</text>
</comment>
<dbReference type="GO" id="GO:0004888">
    <property type="term" value="F:transmembrane signaling receptor activity"/>
    <property type="evidence" value="ECO:0007669"/>
    <property type="project" value="TreeGrafter"/>
</dbReference>
<evidence type="ECO:0000259" key="9">
    <source>
        <dbReference type="PROSITE" id="PS51753"/>
    </source>
</evidence>
<organism evidence="10 11">
    <name type="scientific">Allorhizobium terrae</name>
    <dbReference type="NCBI Taxonomy" id="1848972"/>
    <lineage>
        <taxon>Bacteria</taxon>
        <taxon>Pseudomonadati</taxon>
        <taxon>Pseudomonadota</taxon>
        <taxon>Alphaproteobacteria</taxon>
        <taxon>Hyphomicrobiales</taxon>
        <taxon>Rhizobiaceae</taxon>
        <taxon>Rhizobium/Agrobacterium group</taxon>
        <taxon>Allorhizobium</taxon>
    </lineage>
</organism>
<dbReference type="InterPro" id="IPR051310">
    <property type="entry name" value="MCP_chemotaxis"/>
</dbReference>
<feature type="domain" description="T-SNARE coiled-coil homology" evidence="7">
    <location>
        <begin position="476"/>
        <end position="538"/>
    </location>
</feature>
<dbReference type="CDD" id="cd11386">
    <property type="entry name" value="MCP_signal"/>
    <property type="match status" value="1"/>
</dbReference>
<gene>
    <name evidence="10" type="ORF">E6C51_08440</name>
</gene>
<dbReference type="InterPro" id="IPR003660">
    <property type="entry name" value="HAMP_dom"/>
</dbReference>
<dbReference type="GO" id="GO:0006935">
    <property type="term" value="P:chemotaxis"/>
    <property type="evidence" value="ECO:0007669"/>
    <property type="project" value="UniProtKB-KW"/>
</dbReference>
<dbReference type="GO" id="GO:0007165">
    <property type="term" value="P:signal transduction"/>
    <property type="evidence" value="ECO:0007669"/>
    <property type="project" value="UniProtKB-KW"/>
</dbReference>
<dbReference type="GO" id="GO:0005886">
    <property type="term" value="C:plasma membrane"/>
    <property type="evidence" value="ECO:0007669"/>
    <property type="project" value="TreeGrafter"/>
</dbReference>
<dbReference type="FunFam" id="1.10.287.950:FF:000001">
    <property type="entry name" value="Methyl-accepting chemotaxis sensory transducer"/>
    <property type="match status" value="1"/>
</dbReference>
<dbReference type="Pfam" id="PF18947">
    <property type="entry name" value="HAMP_2"/>
    <property type="match status" value="1"/>
</dbReference>
<evidence type="ECO:0000256" key="2">
    <source>
        <dbReference type="ARBA" id="ARBA00022500"/>
    </source>
</evidence>
<keyword evidence="5" id="KW-0812">Transmembrane</keyword>
<proteinExistence type="inferred from homology"/>
<dbReference type="SMART" id="SM00304">
    <property type="entry name" value="HAMP"/>
    <property type="match status" value="2"/>
</dbReference>
<dbReference type="Proteomes" id="UP000310754">
    <property type="component" value="Unassembled WGS sequence"/>
</dbReference>
<dbReference type="RefSeq" id="WP_190235641.1">
    <property type="nucleotide sequence ID" value="NZ_SSOA01000003.1"/>
</dbReference>
<dbReference type="EMBL" id="SSOA01000003">
    <property type="protein sequence ID" value="THF50861.1"/>
    <property type="molecule type" value="Genomic_DNA"/>
</dbReference>
<feature type="domain" description="HAMP" evidence="8">
    <location>
        <begin position="319"/>
        <end position="372"/>
    </location>
</feature>
<evidence type="ECO:0000256" key="1">
    <source>
        <dbReference type="ARBA" id="ARBA00004370"/>
    </source>
</evidence>
<dbReference type="PROSITE" id="PS51753">
    <property type="entry name" value="HBM"/>
    <property type="match status" value="1"/>
</dbReference>
<feature type="domain" description="HBM" evidence="9">
    <location>
        <begin position="45"/>
        <end position="285"/>
    </location>
</feature>
<keyword evidence="11" id="KW-1185">Reference proteome</keyword>
<dbReference type="AlphaFoldDB" id="A0A4S3ZY52"/>
<dbReference type="Pfam" id="PF00672">
    <property type="entry name" value="HAMP"/>
    <property type="match status" value="1"/>
</dbReference>
<feature type="transmembrane region" description="Helical" evidence="5">
    <location>
        <begin position="12"/>
        <end position="31"/>
    </location>
</feature>
<dbReference type="Gene3D" id="6.10.340.10">
    <property type="match status" value="1"/>
</dbReference>
<evidence type="ECO:0000256" key="4">
    <source>
        <dbReference type="PROSITE-ProRule" id="PRU00284"/>
    </source>
</evidence>